<comment type="caution">
    <text evidence="5">The sequence shown here is derived from an EMBL/GenBank/DDBJ whole genome shotgun (WGS) entry which is preliminary data.</text>
</comment>
<evidence type="ECO:0000259" key="4">
    <source>
        <dbReference type="Pfam" id="PF04755"/>
    </source>
</evidence>
<evidence type="ECO:0000313" key="5">
    <source>
        <dbReference type="EMBL" id="KAL3807426.1"/>
    </source>
</evidence>
<proteinExistence type="predicted"/>
<accession>A0ABD3R847</accession>
<evidence type="ECO:0000256" key="3">
    <source>
        <dbReference type="SAM" id="SignalP"/>
    </source>
</evidence>
<feature type="chain" id="PRO_5044801227" description="Plastid lipid-associated protein/fibrillin conserved domain-containing protein" evidence="3">
    <location>
        <begin position="23"/>
        <end position="364"/>
    </location>
</feature>
<dbReference type="InterPro" id="IPR039633">
    <property type="entry name" value="PAP"/>
</dbReference>
<name>A0ABD3R847_9STRA</name>
<protein>
    <recommendedName>
        <fullName evidence="4">Plastid lipid-associated protein/fibrillin conserved domain-containing protein</fullName>
    </recommendedName>
</protein>
<feature type="domain" description="Plastid lipid-associated protein/fibrillin conserved" evidence="4">
    <location>
        <begin position="188"/>
        <end position="360"/>
    </location>
</feature>
<dbReference type="PANTHER" id="PTHR31906">
    <property type="entry name" value="PLASTID-LIPID-ASSOCIATED PROTEIN 4, CHLOROPLASTIC-RELATED"/>
    <property type="match status" value="1"/>
</dbReference>
<reference evidence="5 6" key="1">
    <citation type="submission" date="2024-10" db="EMBL/GenBank/DDBJ databases">
        <title>Updated reference genomes for cyclostephanoid diatoms.</title>
        <authorList>
            <person name="Roberts W.R."/>
            <person name="Alverson A.J."/>
        </authorList>
    </citation>
    <scope>NUCLEOTIDE SEQUENCE [LARGE SCALE GENOMIC DNA]</scope>
    <source>
        <strain evidence="5 6">AJA228-03</strain>
    </source>
</reference>
<gene>
    <name evidence="5" type="ORF">ACHAXA_011557</name>
</gene>
<dbReference type="Proteomes" id="UP001530377">
    <property type="component" value="Unassembled WGS sequence"/>
</dbReference>
<feature type="signal peptide" evidence="3">
    <location>
        <begin position="1"/>
        <end position="22"/>
    </location>
</feature>
<dbReference type="EMBL" id="JALLPB020000630">
    <property type="protein sequence ID" value="KAL3807426.1"/>
    <property type="molecule type" value="Genomic_DNA"/>
</dbReference>
<sequence>MKTTIRHLPFLTLLARAPHAGGTSWFATPTTFVGPSSFRHAPHQATASSSSSSSLLLGTIHDHDIRPDATRSNNLIYATNDTVDLLREELKSRLLVAADAYRETRAKADAIERVAAEGGISVERFNDVSASGPEKENDDRGYAMRLLRRIVRKISKTKGGARSPPDGGILSSDSFRQTKLDVGAYGGDRVVEIAEQLSLLNPTPIPTLGFKNYGGASSAESKLGGVWKLLFTTAADASFPETEKRGIVSTSQVIDPEYGTLTNVIDFERGKLRGLRVVVEGEPTSDTDIALTFRAVKIIRKSRFPRLFGEISVRLPSKLIRWIASRGKVKEERIAGPYLRLRYVDSTLRMHTTDSGNWFIQTRI</sequence>
<dbReference type="GO" id="GO:0009536">
    <property type="term" value="C:plastid"/>
    <property type="evidence" value="ECO:0007669"/>
    <property type="project" value="UniProtKB-SubCell"/>
</dbReference>
<comment type="subcellular location">
    <subcellularLocation>
        <location evidence="1">Plastid</location>
    </subcellularLocation>
</comment>
<evidence type="ECO:0000256" key="1">
    <source>
        <dbReference type="ARBA" id="ARBA00004474"/>
    </source>
</evidence>
<evidence type="ECO:0000256" key="2">
    <source>
        <dbReference type="ARBA" id="ARBA00022640"/>
    </source>
</evidence>
<organism evidence="5 6">
    <name type="scientific">Cyclostephanos tholiformis</name>
    <dbReference type="NCBI Taxonomy" id="382380"/>
    <lineage>
        <taxon>Eukaryota</taxon>
        <taxon>Sar</taxon>
        <taxon>Stramenopiles</taxon>
        <taxon>Ochrophyta</taxon>
        <taxon>Bacillariophyta</taxon>
        <taxon>Coscinodiscophyceae</taxon>
        <taxon>Thalassiosirophycidae</taxon>
        <taxon>Stephanodiscales</taxon>
        <taxon>Stephanodiscaceae</taxon>
        <taxon>Cyclostephanos</taxon>
    </lineage>
</organism>
<keyword evidence="2" id="KW-0934">Plastid</keyword>
<keyword evidence="3" id="KW-0732">Signal</keyword>
<keyword evidence="6" id="KW-1185">Reference proteome</keyword>
<dbReference type="Pfam" id="PF04755">
    <property type="entry name" value="PAP_fibrillin"/>
    <property type="match status" value="1"/>
</dbReference>
<dbReference type="InterPro" id="IPR006843">
    <property type="entry name" value="PAP/fibrillin_dom"/>
</dbReference>
<dbReference type="AlphaFoldDB" id="A0ABD3R847"/>
<evidence type="ECO:0000313" key="6">
    <source>
        <dbReference type="Proteomes" id="UP001530377"/>
    </source>
</evidence>